<dbReference type="WBParaSite" id="maker-unitig_20388-snap-gene-0.2-mRNA-1">
    <property type="protein sequence ID" value="maker-unitig_20388-snap-gene-0.2-mRNA-1"/>
    <property type="gene ID" value="maker-unitig_20388-snap-gene-0.2"/>
</dbReference>
<accession>A0A1I8F4L2</accession>
<feature type="region of interest" description="Disordered" evidence="1">
    <location>
        <begin position="242"/>
        <end position="330"/>
    </location>
</feature>
<feature type="compositionally biased region" description="Polar residues" evidence="1">
    <location>
        <begin position="319"/>
        <end position="330"/>
    </location>
</feature>
<protein>
    <submittedName>
        <fullName evidence="3">Uncharacterized protein</fullName>
    </submittedName>
</protein>
<reference evidence="3" key="1">
    <citation type="submission" date="2016-11" db="UniProtKB">
        <authorList>
            <consortium name="WormBaseParasite"/>
        </authorList>
    </citation>
    <scope>IDENTIFICATION</scope>
</reference>
<proteinExistence type="predicted"/>
<name>A0A1I8F4L2_9PLAT</name>
<keyword evidence="2" id="KW-1185">Reference proteome</keyword>
<evidence type="ECO:0000313" key="3">
    <source>
        <dbReference type="WBParaSite" id="maker-unitig_20388-snap-gene-0.2-mRNA-1"/>
    </source>
</evidence>
<dbReference type="Proteomes" id="UP000095280">
    <property type="component" value="Unplaced"/>
</dbReference>
<evidence type="ECO:0000256" key="1">
    <source>
        <dbReference type="SAM" id="MobiDB-lite"/>
    </source>
</evidence>
<organism evidence="2 3">
    <name type="scientific">Macrostomum lignano</name>
    <dbReference type="NCBI Taxonomy" id="282301"/>
    <lineage>
        <taxon>Eukaryota</taxon>
        <taxon>Metazoa</taxon>
        <taxon>Spiralia</taxon>
        <taxon>Lophotrochozoa</taxon>
        <taxon>Platyhelminthes</taxon>
        <taxon>Rhabditophora</taxon>
        <taxon>Macrostomorpha</taxon>
        <taxon>Macrostomida</taxon>
        <taxon>Macrostomidae</taxon>
        <taxon>Macrostomum</taxon>
    </lineage>
</organism>
<dbReference type="AlphaFoldDB" id="A0A1I8F4L2"/>
<sequence>MRLSFASQSSLVFERCSGAISERWYSQLWSALLVCQTEADPAKKSASQARRAEGQAILGSTAFDWKNERFSVPRTSVLRSPGVRLEEAVLRSTGIRLEEAVLRSSSIRLEEAFSAPQAYDWKRRLTLMKSEQPGAESRDKRMAWMTPATLTLDRTIRRITKAWATSPSSSLASTSGQLSTHVSEVFVWTPVIVSAVVQQDPLAVLPDGAKSGWRTSCISCAAMYSTLPRTLGDSNRRSVAATAPGFGRAAKPRRQARGISRDSRATSAMASQRSGASDSSGATMRPCGDSRIPLDGGEQQQAAATLSCAGFGDEAAPGSSGTRLSARSVP</sequence>
<feature type="compositionally biased region" description="Polar residues" evidence="1">
    <location>
        <begin position="265"/>
        <end position="282"/>
    </location>
</feature>
<evidence type="ECO:0000313" key="2">
    <source>
        <dbReference type="Proteomes" id="UP000095280"/>
    </source>
</evidence>